<name>A0A7G9GLJ4_9FIRM</name>
<dbReference type="InterPro" id="IPR010049">
    <property type="entry name" value="MTA_SAH_Nsdase"/>
</dbReference>
<protein>
    <recommendedName>
        <fullName evidence="2">adenosylhomocysteine nucleosidase</fullName>
        <ecNumber evidence="2">3.2.2.9</ecNumber>
    </recommendedName>
</protein>
<sequence>MIAVIAAMDSEVSAIVSKMNAEAKKIQGIEFYEGTLENKDVVVMKSGVGKGNAAMSTTILLEHYPVEQIVNIGTAGGLKENENILDAVLSERVVQHDFDTSPIDGEAGIGLYYDADPKLLAICEAALKDLDVTVHKGLVASGDQFIAGEATKNLCDKFPDAMCAEMEAGAIAQVSAHYQVPFVILRSLSDVACKPDSHMDFQEYVKHASERSAMFTQELMRRL</sequence>
<dbReference type="GO" id="GO:0008782">
    <property type="term" value="F:adenosylhomocysteine nucleosidase activity"/>
    <property type="evidence" value="ECO:0007669"/>
    <property type="project" value="UniProtKB-EC"/>
</dbReference>
<dbReference type="PANTHER" id="PTHR46832">
    <property type="entry name" value="5'-METHYLTHIOADENOSINE/S-ADENOSYLHOMOCYSTEINE NUCLEOSIDASE"/>
    <property type="match status" value="1"/>
</dbReference>
<dbReference type="Proteomes" id="UP000515856">
    <property type="component" value="Chromosome"/>
</dbReference>
<evidence type="ECO:0000259" key="6">
    <source>
        <dbReference type="Pfam" id="PF01048"/>
    </source>
</evidence>
<dbReference type="CDD" id="cd09008">
    <property type="entry name" value="MTAN"/>
    <property type="match status" value="1"/>
</dbReference>
<dbReference type="PANTHER" id="PTHR46832:SF1">
    <property type="entry name" value="5'-METHYLTHIOADENOSINE_S-ADENOSYLHOMOCYSTEINE NUCLEOSIDASE"/>
    <property type="match status" value="1"/>
</dbReference>
<evidence type="ECO:0000256" key="3">
    <source>
        <dbReference type="ARBA" id="ARBA00022605"/>
    </source>
</evidence>
<dbReference type="KEGG" id="ehn:H9Q80_15710"/>
<accession>A0A7G9GLJ4</accession>
<dbReference type="InterPro" id="IPR035994">
    <property type="entry name" value="Nucleoside_phosphorylase_sf"/>
</dbReference>
<gene>
    <name evidence="7" type="ORF">H9Q80_15710</name>
</gene>
<dbReference type="AlphaFoldDB" id="A0A7G9GLJ4"/>
<dbReference type="Gene3D" id="3.40.50.1580">
    <property type="entry name" value="Nucleoside phosphorylase domain"/>
    <property type="match status" value="1"/>
</dbReference>
<evidence type="ECO:0000256" key="5">
    <source>
        <dbReference type="ARBA" id="ARBA00023167"/>
    </source>
</evidence>
<dbReference type="Pfam" id="PF01048">
    <property type="entry name" value="PNP_UDP_1"/>
    <property type="match status" value="1"/>
</dbReference>
<dbReference type="EMBL" id="CP060636">
    <property type="protein sequence ID" value="QNM11676.1"/>
    <property type="molecule type" value="Genomic_DNA"/>
</dbReference>
<evidence type="ECO:0000256" key="1">
    <source>
        <dbReference type="ARBA" id="ARBA00004945"/>
    </source>
</evidence>
<keyword evidence="5" id="KW-0486">Methionine biosynthesis</keyword>
<dbReference type="SUPFAM" id="SSF53167">
    <property type="entry name" value="Purine and uridine phosphorylases"/>
    <property type="match status" value="1"/>
</dbReference>
<feature type="domain" description="Nucleoside phosphorylase" evidence="6">
    <location>
        <begin position="2"/>
        <end position="219"/>
    </location>
</feature>
<reference evidence="7 8" key="1">
    <citation type="submission" date="2020-08" db="EMBL/GenBank/DDBJ databases">
        <authorList>
            <person name="Liu C."/>
            <person name="Sun Q."/>
        </authorList>
    </citation>
    <scope>NUCLEOTIDE SEQUENCE [LARGE SCALE GENOMIC DNA]</scope>
    <source>
        <strain evidence="7 8">NSJ-61</strain>
    </source>
</reference>
<dbReference type="NCBIfam" id="NF004079">
    <property type="entry name" value="PRK05584.1"/>
    <property type="match status" value="1"/>
</dbReference>
<dbReference type="GO" id="GO:0019509">
    <property type="term" value="P:L-methionine salvage from methylthioadenosine"/>
    <property type="evidence" value="ECO:0007669"/>
    <property type="project" value="UniProtKB-UniPathway"/>
</dbReference>
<comment type="pathway">
    <text evidence="1">Amino-acid biosynthesis; L-methionine biosynthesis via salvage pathway; S-methyl-5-thio-alpha-D-ribose 1-phosphate from S-methyl-5'-thioadenosine (hydrolase route): step 1/2.</text>
</comment>
<dbReference type="GO" id="GO:0009164">
    <property type="term" value="P:nucleoside catabolic process"/>
    <property type="evidence" value="ECO:0007669"/>
    <property type="project" value="InterPro"/>
</dbReference>
<dbReference type="GO" id="GO:0008930">
    <property type="term" value="F:methylthioadenosine nucleosidase activity"/>
    <property type="evidence" value="ECO:0007669"/>
    <property type="project" value="InterPro"/>
</dbReference>
<evidence type="ECO:0000313" key="8">
    <source>
        <dbReference type="Proteomes" id="UP000515856"/>
    </source>
</evidence>
<evidence type="ECO:0000313" key="7">
    <source>
        <dbReference type="EMBL" id="QNM11676.1"/>
    </source>
</evidence>
<keyword evidence="4 7" id="KW-0378">Hydrolase</keyword>
<evidence type="ECO:0000256" key="4">
    <source>
        <dbReference type="ARBA" id="ARBA00022801"/>
    </source>
</evidence>
<keyword evidence="8" id="KW-1185">Reference proteome</keyword>
<dbReference type="RefSeq" id="WP_117452262.1">
    <property type="nucleotide sequence ID" value="NZ_CP060636.1"/>
</dbReference>
<dbReference type="GO" id="GO:0005829">
    <property type="term" value="C:cytosol"/>
    <property type="evidence" value="ECO:0007669"/>
    <property type="project" value="TreeGrafter"/>
</dbReference>
<keyword evidence="3" id="KW-0028">Amino-acid biosynthesis</keyword>
<evidence type="ECO:0000256" key="2">
    <source>
        <dbReference type="ARBA" id="ARBA00011974"/>
    </source>
</evidence>
<organism evidence="7 8">
    <name type="scientific">[Eubacterium] hominis</name>
    <dbReference type="NCBI Taxonomy" id="2764325"/>
    <lineage>
        <taxon>Bacteria</taxon>
        <taxon>Bacillati</taxon>
        <taxon>Bacillota</taxon>
        <taxon>Erysipelotrichia</taxon>
        <taxon>Erysipelotrichales</taxon>
        <taxon>Erysipelotrichaceae</taxon>
        <taxon>Amedibacillus</taxon>
    </lineage>
</organism>
<dbReference type="InterPro" id="IPR000845">
    <property type="entry name" value="Nucleoside_phosphorylase_d"/>
</dbReference>
<proteinExistence type="predicted"/>
<keyword evidence="7" id="KW-0326">Glycosidase</keyword>
<dbReference type="UniPathway" id="UPA00904">
    <property type="reaction ID" value="UER00871"/>
</dbReference>
<dbReference type="EC" id="3.2.2.9" evidence="2"/>
<dbReference type="GO" id="GO:0019284">
    <property type="term" value="P:L-methionine salvage from S-adenosylmethionine"/>
    <property type="evidence" value="ECO:0007669"/>
    <property type="project" value="TreeGrafter"/>
</dbReference>
<dbReference type="NCBIfam" id="TIGR01704">
    <property type="entry name" value="MTA_SAH-Nsdase"/>
    <property type="match status" value="1"/>
</dbReference>